<evidence type="ECO:0000313" key="1">
    <source>
        <dbReference type="EMBL" id="VBB17970.1"/>
    </source>
</evidence>
<dbReference type="Proteomes" id="UP000594342">
    <property type="component" value="Unassembled WGS sequence"/>
</dbReference>
<proteinExistence type="predicted"/>
<protein>
    <submittedName>
        <fullName evidence="1">Uncharacterized protein</fullName>
    </submittedName>
</protein>
<evidence type="ECO:0000313" key="2">
    <source>
        <dbReference type="Proteomes" id="UP000594342"/>
    </source>
</evidence>
<comment type="caution">
    <text evidence="1">The sequence shown here is derived from an EMBL/GenBank/DDBJ whole genome shotgun (WGS) entry which is preliminary data.</text>
</comment>
<name>A0A5K0U834_9VIRU</name>
<keyword evidence="2" id="KW-1185">Reference proteome</keyword>
<gene>
    <name evidence="1" type="ORF">YASMINEVIRUS_433</name>
</gene>
<sequence>MGSACSHHRFEVFNIDPNIYNETEGVWKFKVADAQCVDCKERLRAIKKTCVDHNIPQPWELTDHHICKHDMIIIRHKKKDEQNKRFTGRSECVACLTSVPVYVPYEIVMVNNKPTIVRQARWEVDVKMLNKEREDRIKKMKQ</sequence>
<organism evidence="1 2">
    <name type="scientific">Yasminevirus sp. GU-2018</name>
    <dbReference type="NCBI Taxonomy" id="2420051"/>
    <lineage>
        <taxon>Viruses</taxon>
        <taxon>Varidnaviria</taxon>
        <taxon>Bamfordvirae</taxon>
        <taxon>Nucleocytoviricota</taxon>
        <taxon>Megaviricetes</taxon>
        <taxon>Imitervirales</taxon>
        <taxon>Mimiviridae</taxon>
        <taxon>Klosneuvirinae</taxon>
        <taxon>Yasminevirus</taxon>
        <taxon>Yasminevirus saudimassiliense</taxon>
    </lineage>
</organism>
<reference evidence="1 2" key="1">
    <citation type="submission" date="2018-10" db="EMBL/GenBank/DDBJ databases">
        <authorList>
            <consortium name="IHU Genomes"/>
        </authorList>
    </citation>
    <scope>NUCLEOTIDE SEQUENCE [LARGE SCALE GENOMIC DNA]</scope>
    <source>
        <strain evidence="1 2">A1</strain>
    </source>
</reference>
<accession>A0A5K0U834</accession>
<dbReference type="EMBL" id="UPSH01000001">
    <property type="protein sequence ID" value="VBB17970.1"/>
    <property type="molecule type" value="Genomic_DNA"/>
</dbReference>